<comment type="cofactor">
    <cofactor evidence="3">
        <name>Mg(2+)</name>
        <dbReference type="ChEBI" id="CHEBI:18420"/>
    </cofactor>
</comment>
<dbReference type="InterPro" id="IPR036425">
    <property type="entry name" value="MoaB/Mog-like_dom_sf"/>
</dbReference>
<keyword evidence="2 3" id="KW-0501">Molybdenum cofactor biosynthesis</keyword>
<feature type="compositionally biased region" description="Basic residues" evidence="4">
    <location>
        <begin position="245"/>
        <end position="255"/>
    </location>
</feature>
<dbReference type="NCBIfam" id="TIGR00177">
    <property type="entry name" value="molyb_syn"/>
    <property type="match status" value="2"/>
</dbReference>
<protein>
    <recommendedName>
        <fullName evidence="5">MoaB/Mog domain-containing protein</fullName>
    </recommendedName>
</protein>
<dbReference type="STRING" id="98765.A0A2R6NZR2"/>
<dbReference type="GO" id="GO:0061598">
    <property type="term" value="F:molybdopterin adenylyltransferase activity"/>
    <property type="evidence" value="ECO:0007669"/>
    <property type="project" value="UniProtKB-UniRule"/>
</dbReference>
<feature type="domain" description="MoaB/Mog" evidence="5">
    <location>
        <begin position="397"/>
        <end position="545"/>
    </location>
</feature>
<dbReference type="GO" id="GO:0006777">
    <property type="term" value="P:Mo-molybdopterin cofactor biosynthetic process"/>
    <property type="evidence" value="ECO:0007669"/>
    <property type="project" value="UniProtKB-UniRule"/>
</dbReference>
<feature type="domain" description="MoaB/Mog" evidence="5">
    <location>
        <begin position="52"/>
        <end position="210"/>
    </location>
</feature>
<accession>A0A2R6NZR2</accession>
<reference evidence="6 7" key="1">
    <citation type="submission" date="2018-02" db="EMBL/GenBank/DDBJ databases">
        <title>Genome sequence of the basidiomycete white-rot fungus Phlebia centrifuga.</title>
        <authorList>
            <person name="Granchi Z."/>
            <person name="Peng M."/>
            <person name="de Vries R.P."/>
            <person name="Hilden K."/>
            <person name="Makela M.R."/>
            <person name="Grigoriev I."/>
            <person name="Riley R."/>
        </authorList>
    </citation>
    <scope>NUCLEOTIDE SEQUENCE [LARGE SCALE GENOMIC DNA]</scope>
    <source>
        <strain evidence="6 7">FBCC195</strain>
    </source>
</reference>
<dbReference type="PANTHER" id="PTHR10192:SF5">
    <property type="entry name" value="GEPHYRIN"/>
    <property type="match status" value="1"/>
</dbReference>
<dbReference type="UniPathway" id="UPA00344"/>
<keyword evidence="7" id="KW-1185">Reference proteome</keyword>
<proteinExistence type="inferred from homology"/>
<feature type="compositionally biased region" description="Low complexity" evidence="4">
    <location>
        <begin position="235"/>
        <end position="244"/>
    </location>
</feature>
<dbReference type="InterPro" id="IPR038987">
    <property type="entry name" value="MoeA-like"/>
</dbReference>
<dbReference type="SMART" id="SM00852">
    <property type="entry name" value="MoCF_biosynth"/>
    <property type="match status" value="2"/>
</dbReference>
<comment type="similarity">
    <text evidence="1">In the C-terminal section; belongs to the MoeA family.</text>
</comment>
<dbReference type="Pfam" id="PF00994">
    <property type="entry name" value="MoCF_biosynth"/>
    <property type="match status" value="2"/>
</dbReference>
<sequence>MSTGPEQPRRVLLQRTSPAQYTLVVLSQLILNYPRGGAWEDFKPQIPTALPCLLSDTASADSSADKSGPTIKQILTEHGHECVQQAIVPDDEVQIRETVRQWSHEGAIDWIITTGGTGFGVRDRTPEVCSDALGVCAILSTLKAISPLIEREAPGLVHLMLATSLQKTPFAALSRPIAGTVNNTLVVTLPGSVKAVKENVDALLGVISHAIDLIRGGSGKIVHARLAFSEPLSASTTSKAAPSPHAHHYHHHHGHAHDTPKPRTTLSHDPSAPASDPPGTYKVLTSRTHALSDSLPDGHIFRINTGAPLPAGTDAVLMVEDTQLRSTYPDSNGEENEVEALAQVSPGENVRRPGSDVKEGDLVLEKGQILHSSGGEIGTLAFVGRTRTLVHPKPVVAILSTGNELLDLQKPITVEGDGWGGIWDTNRPSLQAALEGFGYQVLDLGIVSDSLDAHVTALKKGLEEADVIVTTGGTSMGASDLLKPVIERHLDGTVHFGRVKVKPGKPTTFATVPTPKGNVPIFALPGNPASALVTFHIFVIPALRRLSGWPAARCHLPRVKVKVSR</sequence>
<comment type="function">
    <text evidence="3">Catalyzes two steps in the biosynthesis of the molybdenum cofactor. In the first step, molybdopterin is adenylated. Subsequently, molybdate is inserted into adenylated molybdopterin and AMP is released.</text>
</comment>
<dbReference type="GO" id="GO:0061599">
    <property type="term" value="F:molybdopterin molybdotransferase activity"/>
    <property type="evidence" value="ECO:0007669"/>
    <property type="project" value="UniProtKB-UniRule"/>
</dbReference>
<evidence type="ECO:0000256" key="4">
    <source>
        <dbReference type="SAM" id="MobiDB-lite"/>
    </source>
</evidence>
<evidence type="ECO:0000313" key="6">
    <source>
        <dbReference type="EMBL" id="PSR81018.1"/>
    </source>
</evidence>
<dbReference type="Pfam" id="PF03453">
    <property type="entry name" value="MoeA_N"/>
    <property type="match status" value="1"/>
</dbReference>
<dbReference type="EMBL" id="MLYV02000629">
    <property type="protein sequence ID" value="PSR81018.1"/>
    <property type="molecule type" value="Genomic_DNA"/>
</dbReference>
<dbReference type="InterPro" id="IPR008284">
    <property type="entry name" value="MoCF_biosynth_CS"/>
</dbReference>
<evidence type="ECO:0000256" key="2">
    <source>
        <dbReference type="ARBA" id="ARBA00023150"/>
    </source>
</evidence>
<dbReference type="Gene3D" id="3.90.105.10">
    <property type="entry name" value="Molybdopterin biosynthesis moea protein, domain 2"/>
    <property type="match status" value="1"/>
</dbReference>
<dbReference type="CDD" id="cd00887">
    <property type="entry name" value="MoeA"/>
    <property type="match status" value="1"/>
</dbReference>
<dbReference type="GO" id="GO:0005829">
    <property type="term" value="C:cytosol"/>
    <property type="evidence" value="ECO:0007669"/>
    <property type="project" value="TreeGrafter"/>
</dbReference>
<comment type="similarity">
    <text evidence="3">Belongs to the MoeA family.</text>
</comment>
<dbReference type="InterPro" id="IPR001453">
    <property type="entry name" value="MoaB/Mog_dom"/>
</dbReference>
<comment type="caution">
    <text evidence="6">The sequence shown here is derived from an EMBL/GenBank/DDBJ whole genome shotgun (WGS) entry which is preliminary data.</text>
</comment>
<organism evidence="6 7">
    <name type="scientific">Hermanssonia centrifuga</name>
    <dbReference type="NCBI Taxonomy" id="98765"/>
    <lineage>
        <taxon>Eukaryota</taxon>
        <taxon>Fungi</taxon>
        <taxon>Dikarya</taxon>
        <taxon>Basidiomycota</taxon>
        <taxon>Agaricomycotina</taxon>
        <taxon>Agaricomycetes</taxon>
        <taxon>Polyporales</taxon>
        <taxon>Meruliaceae</taxon>
        <taxon>Hermanssonia</taxon>
    </lineage>
</organism>
<dbReference type="Gene3D" id="3.40.980.10">
    <property type="entry name" value="MoaB/Mog-like domain"/>
    <property type="match status" value="2"/>
</dbReference>
<gene>
    <name evidence="6" type="ORF">PHLCEN_2v6549</name>
</gene>
<dbReference type="PANTHER" id="PTHR10192">
    <property type="entry name" value="MOLYBDOPTERIN BIOSYNTHESIS PROTEIN"/>
    <property type="match status" value="1"/>
</dbReference>
<feature type="region of interest" description="Disordered" evidence="4">
    <location>
        <begin position="235"/>
        <end position="282"/>
    </location>
</feature>
<dbReference type="GO" id="GO:0005524">
    <property type="term" value="F:ATP binding"/>
    <property type="evidence" value="ECO:0007669"/>
    <property type="project" value="UniProtKB-UniRule"/>
</dbReference>
<comment type="catalytic activity">
    <reaction evidence="3">
        <text>adenylyl-molybdopterin + molybdate = Mo-molybdopterin + AMP + H(+)</text>
        <dbReference type="Rhea" id="RHEA:35047"/>
        <dbReference type="ChEBI" id="CHEBI:15378"/>
        <dbReference type="ChEBI" id="CHEBI:36264"/>
        <dbReference type="ChEBI" id="CHEBI:62727"/>
        <dbReference type="ChEBI" id="CHEBI:71302"/>
        <dbReference type="ChEBI" id="CHEBI:456215"/>
    </reaction>
</comment>
<dbReference type="OrthoDB" id="4349954at2759"/>
<comment type="catalytic activity">
    <reaction evidence="3">
        <text>molybdopterin + ATP + H(+) = adenylyl-molybdopterin + diphosphate</text>
        <dbReference type="Rhea" id="RHEA:31331"/>
        <dbReference type="ChEBI" id="CHEBI:15378"/>
        <dbReference type="ChEBI" id="CHEBI:30616"/>
        <dbReference type="ChEBI" id="CHEBI:33019"/>
        <dbReference type="ChEBI" id="CHEBI:58698"/>
        <dbReference type="ChEBI" id="CHEBI:62727"/>
    </reaction>
</comment>
<evidence type="ECO:0000313" key="7">
    <source>
        <dbReference type="Proteomes" id="UP000186601"/>
    </source>
</evidence>
<dbReference type="InterPro" id="IPR036135">
    <property type="entry name" value="MoeA_linker/N_sf"/>
</dbReference>
<dbReference type="Proteomes" id="UP000186601">
    <property type="component" value="Unassembled WGS sequence"/>
</dbReference>
<keyword evidence="3" id="KW-0460">Magnesium</keyword>
<dbReference type="AlphaFoldDB" id="A0A2R6NZR2"/>
<dbReference type="SUPFAM" id="SSF53218">
    <property type="entry name" value="Molybdenum cofactor biosynthesis proteins"/>
    <property type="match status" value="2"/>
</dbReference>
<keyword evidence="3" id="KW-0500">Molybdenum</keyword>
<name>A0A2R6NZR2_9APHY</name>
<evidence type="ECO:0000256" key="1">
    <source>
        <dbReference type="ARBA" id="ARBA00008339"/>
    </source>
</evidence>
<evidence type="ECO:0000256" key="3">
    <source>
        <dbReference type="RuleBase" id="RU365090"/>
    </source>
</evidence>
<keyword evidence="3" id="KW-0808">Transferase</keyword>
<dbReference type="CDD" id="cd00886">
    <property type="entry name" value="MogA_MoaB"/>
    <property type="match status" value="1"/>
</dbReference>
<comment type="pathway">
    <text evidence="3">Cofactor biosynthesis; molybdopterin biosynthesis.</text>
</comment>
<dbReference type="GO" id="GO:0046872">
    <property type="term" value="F:metal ion binding"/>
    <property type="evidence" value="ECO:0007669"/>
    <property type="project" value="UniProtKB-UniRule"/>
</dbReference>
<feature type="compositionally biased region" description="Low complexity" evidence="4">
    <location>
        <begin position="269"/>
        <end position="278"/>
    </location>
</feature>
<dbReference type="SUPFAM" id="SSF63882">
    <property type="entry name" value="MoeA N-terminal region -like"/>
    <property type="match status" value="1"/>
</dbReference>
<dbReference type="PROSITE" id="PS01079">
    <property type="entry name" value="MOCF_BIOSYNTHESIS_2"/>
    <property type="match status" value="1"/>
</dbReference>
<dbReference type="Gene3D" id="2.170.190.11">
    <property type="entry name" value="Molybdopterin biosynthesis moea protein, domain 3"/>
    <property type="match status" value="1"/>
</dbReference>
<dbReference type="FunFam" id="3.40.980.10:FF:000001">
    <property type="entry name" value="Molybdopterin molybdenumtransferase"/>
    <property type="match status" value="1"/>
</dbReference>
<evidence type="ECO:0000259" key="5">
    <source>
        <dbReference type="SMART" id="SM00852"/>
    </source>
</evidence>
<keyword evidence="3" id="KW-0479">Metal-binding</keyword>
<dbReference type="InterPro" id="IPR005110">
    <property type="entry name" value="MoeA_linker/N"/>
</dbReference>